<dbReference type="EMBL" id="FRAR01000012">
    <property type="protein sequence ID" value="SHK38692.1"/>
    <property type="molecule type" value="Genomic_DNA"/>
</dbReference>
<proteinExistence type="predicted"/>
<evidence type="ECO:0000313" key="2">
    <source>
        <dbReference type="Proteomes" id="UP000183997"/>
    </source>
</evidence>
<dbReference type="RefSeq" id="WP_175548989.1">
    <property type="nucleotide sequence ID" value="NZ_FRAR01000012.1"/>
</dbReference>
<gene>
    <name evidence="1" type="ORF">SAMN02745123_01680</name>
</gene>
<dbReference type="AlphaFoldDB" id="A0A1M6S1H9"/>
<name>A0A1M6S1H9_9FIRM</name>
<organism evidence="1 2">
    <name type="scientific">Desulforamulus aeronauticus DSM 10349</name>
    <dbReference type="NCBI Taxonomy" id="1121421"/>
    <lineage>
        <taxon>Bacteria</taxon>
        <taxon>Bacillati</taxon>
        <taxon>Bacillota</taxon>
        <taxon>Clostridia</taxon>
        <taxon>Eubacteriales</taxon>
        <taxon>Peptococcaceae</taxon>
        <taxon>Desulforamulus</taxon>
    </lineage>
</organism>
<protein>
    <submittedName>
        <fullName evidence="1">Uncharacterized protein</fullName>
    </submittedName>
</protein>
<evidence type="ECO:0000313" key="1">
    <source>
        <dbReference type="EMBL" id="SHK38692.1"/>
    </source>
</evidence>
<reference evidence="2" key="1">
    <citation type="submission" date="2016-11" db="EMBL/GenBank/DDBJ databases">
        <authorList>
            <person name="Varghese N."/>
            <person name="Submissions S."/>
        </authorList>
    </citation>
    <scope>NUCLEOTIDE SEQUENCE [LARGE SCALE GENOMIC DNA]</scope>
    <source>
        <strain evidence="2">DSM 10349</strain>
    </source>
</reference>
<sequence>MKKTDSKGQTKLKPIGILAIILFSLLIFLSIQPVFGNDINSEQAEQSKSPILLKLTRG</sequence>
<accession>A0A1M6S1H9</accession>
<keyword evidence="2" id="KW-1185">Reference proteome</keyword>
<dbReference type="Proteomes" id="UP000183997">
    <property type="component" value="Unassembled WGS sequence"/>
</dbReference>